<evidence type="ECO:0000259" key="6">
    <source>
        <dbReference type="Pfam" id="PF13860"/>
    </source>
</evidence>
<dbReference type="Pfam" id="PF03963">
    <property type="entry name" value="FlgD"/>
    <property type="match status" value="1"/>
</dbReference>
<keyword evidence="8" id="KW-0966">Cell projection</keyword>
<dbReference type="Pfam" id="PF13860">
    <property type="entry name" value="FlgD_ig"/>
    <property type="match status" value="1"/>
</dbReference>
<dbReference type="Pfam" id="PF13861">
    <property type="entry name" value="FLgD_tudor"/>
    <property type="match status" value="1"/>
</dbReference>
<sequence>MDVNNNNALSRVLGDYALPEKKDTPSQELGRDEFLKLLIAQLENQDPTSPQDNGEFVAQLAQFSQLEESQKITQSFEQFSSAFQSTQHLQATSLVGRPVHVQSEVTMLTDSGAVSVLADFATAAQSANLTVYDNSGTVVDKFALGPQEAGKQEFYWTGTDANDQRYPPGEYRFELSANIGGVTEVVPTYLSANVNSVTIEKSGNLTLNLAGVGSVSMSDVIQIN</sequence>
<evidence type="ECO:0000256" key="2">
    <source>
        <dbReference type="ARBA" id="ARBA00016013"/>
    </source>
</evidence>
<proteinExistence type="inferred from homology"/>
<dbReference type="STRING" id="1249552.PS2015_2015"/>
<evidence type="ECO:0000313" key="9">
    <source>
        <dbReference type="Proteomes" id="UP000065641"/>
    </source>
</evidence>
<evidence type="ECO:0000256" key="3">
    <source>
        <dbReference type="ARBA" id="ARBA00022795"/>
    </source>
</evidence>
<feature type="domain" description="FlgD Tudor-like" evidence="7">
    <location>
        <begin position="87"/>
        <end position="220"/>
    </location>
</feature>
<comment type="similarity">
    <text evidence="1 5">Belongs to the FlgD family.</text>
</comment>
<keyword evidence="8" id="KW-0969">Cilium</keyword>
<dbReference type="EMBL" id="CP013189">
    <property type="protein sequence ID" value="ALO46656.1"/>
    <property type="molecule type" value="Genomic_DNA"/>
</dbReference>
<dbReference type="Gene3D" id="2.30.30.910">
    <property type="match status" value="1"/>
</dbReference>
<evidence type="ECO:0000313" key="8">
    <source>
        <dbReference type="EMBL" id="ALO46656.1"/>
    </source>
</evidence>
<reference evidence="8 9" key="1">
    <citation type="submission" date="2015-11" db="EMBL/GenBank/DDBJ databases">
        <authorList>
            <person name="Zhang Y."/>
            <person name="Guo Z."/>
        </authorList>
    </citation>
    <scope>NUCLEOTIDE SEQUENCE [LARGE SCALE GENOMIC DNA]</scope>
    <source>
        <strain evidence="8 9">KCTC 32221</strain>
    </source>
</reference>
<organism evidence="8 9">
    <name type="scientific">Pseudohongiella spirulinae</name>
    <dbReference type="NCBI Taxonomy" id="1249552"/>
    <lineage>
        <taxon>Bacteria</taxon>
        <taxon>Pseudomonadati</taxon>
        <taxon>Pseudomonadota</taxon>
        <taxon>Gammaproteobacteria</taxon>
        <taxon>Pseudomonadales</taxon>
        <taxon>Pseudohongiellaceae</taxon>
        <taxon>Pseudohongiella</taxon>
    </lineage>
</organism>
<evidence type="ECO:0000256" key="1">
    <source>
        <dbReference type="ARBA" id="ARBA00010577"/>
    </source>
</evidence>
<gene>
    <name evidence="8" type="ORF">PS2015_2015</name>
</gene>
<dbReference type="Gene3D" id="2.60.40.4070">
    <property type="match status" value="1"/>
</dbReference>
<name>A0A0S2KEB7_9GAMM</name>
<accession>A0A0S2KEB7</accession>
<dbReference type="InterPro" id="IPR005648">
    <property type="entry name" value="FlgD"/>
</dbReference>
<protein>
    <recommendedName>
        <fullName evidence="2 5">Basal-body rod modification protein FlgD</fullName>
    </recommendedName>
</protein>
<feature type="domain" description="FlgD/Vpr Ig-like" evidence="6">
    <location>
        <begin position="109"/>
        <end position="179"/>
    </location>
</feature>
<evidence type="ECO:0000256" key="4">
    <source>
        <dbReference type="ARBA" id="ARBA00024746"/>
    </source>
</evidence>
<keyword evidence="9" id="KW-1185">Reference proteome</keyword>
<evidence type="ECO:0000256" key="5">
    <source>
        <dbReference type="RuleBase" id="RU362076"/>
    </source>
</evidence>
<dbReference type="Proteomes" id="UP000065641">
    <property type="component" value="Chromosome"/>
</dbReference>
<dbReference type="KEGG" id="pspi:PS2015_2015"/>
<dbReference type="InterPro" id="IPR025963">
    <property type="entry name" value="FLgD_Tudor"/>
</dbReference>
<keyword evidence="3 5" id="KW-1005">Bacterial flagellum biogenesis</keyword>
<dbReference type="PATRIC" id="fig|1249552.3.peg.2021"/>
<evidence type="ECO:0000259" key="7">
    <source>
        <dbReference type="Pfam" id="PF13861"/>
    </source>
</evidence>
<keyword evidence="8" id="KW-0282">Flagellum</keyword>
<dbReference type="InterPro" id="IPR025965">
    <property type="entry name" value="FlgD/Vpr_Ig-like"/>
</dbReference>
<dbReference type="GO" id="GO:0044781">
    <property type="term" value="P:bacterial-type flagellum organization"/>
    <property type="evidence" value="ECO:0007669"/>
    <property type="project" value="UniProtKB-UniRule"/>
</dbReference>
<dbReference type="AlphaFoldDB" id="A0A0S2KEB7"/>
<comment type="function">
    <text evidence="4 5">Required for flagellar hook formation. May act as a scaffolding protein.</text>
</comment>
<dbReference type="RefSeq" id="WP_058022126.1">
    <property type="nucleotide sequence ID" value="NZ_CP013189.1"/>
</dbReference>